<reference evidence="2 3" key="1">
    <citation type="submission" date="2015-12" db="EMBL/GenBank/DDBJ databases">
        <authorList>
            <person name="Shamseldin A."/>
            <person name="Moawad H."/>
            <person name="Abd El-Rahim W.M."/>
            <person name="Sadowsky M.J."/>
        </authorList>
    </citation>
    <scope>NUCLEOTIDE SEQUENCE [LARGE SCALE GENOMIC DNA]</scope>
    <source>
        <strain evidence="2 3">S43</strain>
    </source>
</reference>
<evidence type="ECO:0000256" key="1">
    <source>
        <dbReference type="SAM" id="Phobius"/>
    </source>
</evidence>
<dbReference type="AlphaFoldDB" id="A0A2N4SXF9"/>
<organism evidence="2 3">
    <name type="scientific">Kocuria flava</name>
    <dbReference type="NCBI Taxonomy" id="446860"/>
    <lineage>
        <taxon>Bacteria</taxon>
        <taxon>Bacillati</taxon>
        <taxon>Actinomycetota</taxon>
        <taxon>Actinomycetes</taxon>
        <taxon>Micrococcales</taxon>
        <taxon>Micrococcaceae</taxon>
        <taxon>Kocuria</taxon>
    </lineage>
</organism>
<keyword evidence="1" id="KW-0472">Membrane</keyword>
<proteinExistence type="predicted"/>
<sequence length="65" mass="7263">MTTRRIVAGLLVAMSLGTVLVLVDLVVSWPPDLPWGIIQYVLAALWITALVWMIVSFRRQGQRGN</sequence>
<keyword evidence="1" id="KW-1133">Transmembrane helix</keyword>
<comment type="caution">
    <text evidence="2">The sequence shown here is derived from an EMBL/GenBank/DDBJ whole genome shotgun (WGS) entry which is preliminary data.</text>
</comment>
<feature type="transmembrane region" description="Helical" evidence="1">
    <location>
        <begin position="35"/>
        <end position="55"/>
    </location>
</feature>
<evidence type="ECO:0000313" key="3">
    <source>
        <dbReference type="Proteomes" id="UP000234632"/>
    </source>
</evidence>
<name>A0A2N4SXF9_9MICC</name>
<protein>
    <submittedName>
        <fullName evidence="2">Uncharacterized protein</fullName>
    </submittedName>
</protein>
<accession>A0A2N4SXF9</accession>
<keyword evidence="1" id="KW-0812">Transmembrane</keyword>
<feature type="transmembrane region" description="Helical" evidence="1">
    <location>
        <begin position="7"/>
        <end position="29"/>
    </location>
</feature>
<dbReference type="EMBL" id="LOMZ01000005">
    <property type="protein sequence ID" value="PLC10664.1"/>
    <property type="molecule type" value="Genomic_DNA"/>
</dbReference>
<gene>
    <name evidence="2" type="ORF">AUQ48_17360</name>
</gene>
<evidence type="ECO:0000313" key="2">
    <source>
        <dbReference type="EMBL" id="PLC10664.1"/>
    </source>
</evidence>
<dbReference type="Proteomes" id="UP000234632">
    <property type="component" value="Unassembled WGS sequence"/>
</dbReference>